<feature type="chain" id="PRO_5020210476" evidence="8">
    <location>
        <begin position="22"/>
        <end position="1047"/>
    </location>
</feature>
<comment type="subcellular location">
    <subcellularLocation>
        <location evidence="1 7">Cell outer membrane</location>
        <topology evidence="1 7">Multi-pass membrane protein</topology>
    </subcellularLocation>
</comment>
<dbReference type="PROSITE" id="PS52016">
    <property type="entry name" value="TONB_DEPENDENT_REC_3"/>
    <property type="match status" value="1"/>
</dbReference>
<keyword evidence="10" id="KW-0675">Receptor</keyword>
<dbReference type="SUPFAM" id="SSF56935">
    <property type="entry name" value="Porins"/>
    <property type="match status" value="1"/>
</dbReference>
<evidence type="ECO:0000256" key="1">
    <source>
        <dbReference type="ARBA" id="ARBA00004571"/>
    </source>
</evidence>
<dbReference type="InterPro" id="IPR012910">
    <property type="entry name" value="Plug_dom"/>
</dbReference>
<dbReference type="Gene3D" id="2.60.40.1120">
    <property type="entry name" value="Carboxypeptidase-like, regulatory domain"/>
    <property type="match status" value="1"/>
</dbReference>
<dbReference type="Pfam" id="PF13715">
    <property type="entry name" value="CarbopepD_reg_2"/>
    <property type="match status" value="1"/>
</dbReference>
<dbReference type="STRING" id="1123265.GCA_000686625_02100"/>
<comment type="similarity">
    <text evidence="7">Belongs to the TonB-dependent receptor family.</text>
</comment>
<reference evidence="10 11" key="1">
    <citation type="submission" date="2019-05" db="EMBL/GenBank/DDBJ databases">
        <authorList>
            <consortium name="Pathogen Informatics"/>
        </authorList>
    </citation>
    <scope>NUCLEOTIDE SEQUENCE [LARGE SCALE GENOMIC DNA]</scope>
    <source>
        <strain evidence="10 11">NCTC11429</strain>
    </source>
</reference>
<accession>A0A4U9VC65</accession>
<sequence length="1047" mass="114961">MKHKLLSLFVGSMILTSVAFAQEKKVSGRVTGADGKPLAGVTIAVQGSNVATQTDANGNYSLSVPTGKVIVFRSVGYADKTLIVKEGQSAFNVSLDSSDNALEEVVVTAMGIKREEKSLGYSTSTIKSDDLTKARETNIINSLAGKMTGVRVTSQSGTVGGSSKIVIRGVNSFEGNSPLWVIDGTPISDNTASGGTTARNIDFGNRVGDISSDDIESMTVLKGAAATALYGSRAKDGAIIVTTKKGSLNSRGIVSFNSSVRFDSPLVLPEFQNEYAQGTFNTKTKEYDYSLKYSNGWGPKIAGQTVKDFLGRDVQLAAKPNNVKDFFNTGHSYINNVSFSGGTDKSDYRLGLTSTNESGIIPENKLDRYNLSVNTGTQFSDKVSSRFSGNYTRVSSDGRPAQSSNNLNIITSAVYGVPRVVDMNDLRNNYKDPVTGEQIFMTTGRDGNNPYWILNYNKNSNVVDRFFGTYNLSYKPVDWITISDNLGGDIYREKRTSVVKKGTAGTMNGAFNNSELFYRQINNDLMVTLTQDHLLDDFKFNLILGHNINDLQSESTTVDATNLTIDELWNYPNAASKTPTRGFSKRRLIGVYGDFGINYKDYLFLNVTGRNDWTSTLPVENRSYFYPSISGSFVFSDALGNNKPDWLSYGKIRSSWAQVGSDLPAFQLDYQYSPVSTVFMQYVGGSTTVFPFGPISTAFTGPRILPNYELKPQRQNSFDFGTELKFFKNRIGLDFNFYNNETKNQLIPIDVAISTGYFAKYVNVGLVRNRGVEIGLNLVPVKTEDFTWGLDFNFSKNNQKVVELAPNLEQYSLASGWSNLQIKAEKGQSFGIYGIDFLKDEATGKYLIDSESGLRIPDDKSTRLGNIYPDWMLGINTNFSYKSFSVSGLVDIRQGGKFYSGTVSNLRTSGLAVETGGDRSIPIILDGLVDKNGTLVQNDVPVQSAQMYYQSNYDAGNTVSNVFDASYIKLREIRVSYALPKSVLSGQKVIKAAEFGVEGRNLWLIKSKVPHVDPESNFFGAGSVGEGVEFNSIPSTRSFGFNIRMTF</sequence>
<evidence type="ECO:0000256" key="3">
    <source>
        <dbReference type="ARBA" id="ARBA00022452"/>
    </source>
</evidence>
<feature type="domain" description="TonB-dependent receptor plug" evidence="9">
    <location>
        <begin position="117"/>
        <end position="237"/>
    </location>
</feature>
<protein>
    <submittedName>
        <fullName evidence="10">Enterobactin receptor protein</fullName>
    </submittedName>
</protein>
<evidence type="ECO:0000256" key="7">
    <source>
        <dbReference type="PROSITE-ProRule" id="PRU01360"/>
    </source>
</evidence>
<dbReference type="KEGG" id="stha:NCTC11429_02728"/>
<keyword evidence="4 7" id="KW-0812">Transmembrane</keyword>
<dbReference type="Pfam" id="PF07715">
    <property type="entry name" value="Plug"/>
    <property type="match status" value="1"/>
</dbReference>
<keyword evidence="2 7" id="KW-0813">Transport</keyword>
<dbReference type="InterPro" id="IPR023997">
    <property type="entry name" value="TonB-dep_OMP_SusC/RagA_CS"/>
</dbReference>
<evidence type="ECO:0000256" key="8">
    <source>
        <dbReference type="SAM" id="SignalP"/>
    </source>
</evidence>
<dbReference type="AlphaFoldDB" id="A0A4U9VC65"/>
<dbReference type="RefSeq" id="WP_028072280.1">
    <property type="nucleotide sequence ID" value="NZ_CP141191.1"/>
</dbReference>
<dbReference type="Gene3D" id="2.40.170.20">
    <property type="entry name" value="TonB-dependent receptor, beta-barrel domain"/>
    <property type="match status" value="1"/>
</dbReference>
<dbReference type="InterPro" id="IPR008969">
    <property type="entry name" value="CarboxyPept-like_regulatory"/>
</dbReference>
<gene>
    <name evidence="10" type="ORF">NCTC11429_02728</name>
</gene>
<evidence type="ECO:0000256" key="4">
    <source>
        <dbReference type="ARBA" id="ARBA00022692"/>
    </source>
</evidence>
<evidence type="ECO:0000313" key="10">
    <source>
        <dbReference type="EMBL" id="VTR42642.1"/>
    </source>
</evidence>
<dbReference type="GO" id="GO:0009279">
    <property type="term" value="C:cell outer membrane"/>
    <property type="evidence" value="ECO:0007669"/>
    <property type="project" value="UniProtKB-SubCell"/>
</dbReference>
<evidence type="ECO:0000256" key="2">
    <source>
        <dbReference type="ARBA" id="ARBA00022448"/>
    </source>
</evidence>
<evidence type="ECO:0000259" key="9">
    <source>
        <dbReference type="Pfam" id="PF07715"/>
    </source>
</evidence>
<organism evidence="10 11">
    <name type="scientific">Sphingobacterium thalpophilum</name>
    <dbReference type="NCBI Taxonomy" id="259"/>
    <lineage>
        <taxon>Bacteria</taxon>
        <taxon>Pseudomonadati</taxon>
        <taxon>Bacteroidota</taxon>
        <taxon>Sphingobacteriia</taxon>
        <taxon>Sphingobacteriales</taxon>
        <taxon>Sphingobacteriaceae</taxon>
        <taxon>Sphingobacterium</taxon>
    </lineage>
</organism>
<evidence type="ECO:0000256" key="5">
    <source>
        <dbReference type="ARBA" id="ARBA00023136"/>
    </source>
</evidence>
<dbReference type="NCBIfam" id="TIGR04057">
    <property type="entry name" value="SusC_RagA_signa"/>
    <property type="match status" value="1"/>
</dbReference>
<feature type="signal peptide" evidence="8">
    <location>
        <begin position="1"/>
        <end position="21"/>
    </location>
</feature>
<keyword evidence="5 7" id="KW-0472">Membrane</keyword>
<keyword evidence="6 7" id="KW-0998">Cell outer membrane</keyword>
<dbReference type="EMBL" id="LR590484">
    <property type="protein sequence ID" value="VTR42642.1"/>
    <property type="molecule type" value="Genomic_DNA"/>
</dbReference>
<dbReference type="NCBIfam" id="TIGR04056">
    <property type="entry name" value="OMP_RagA_SusC"/>
    <property type="match status" value="1"/>
</dbReference>
<dbReference type="Gene3D" id="2.170.130.10">
    <property type="entry name" value="TonB-dependent receptor, plug domain"/>
    <property type="match status" value="1"/>
</dbReference>
<keyword evidence="8" id="KW-0732">Signal</keyword>
<dbReference type="SUPFAM" id="SSF49464">
    <property type="entry name" value="Carboxypeptidase regulatory domain-like"/>
    <property type="match status" value="1"/>
</dbReference>
<dbReference type="InterPro" id="IPR039426">
    <property type="entry name" value="TonB-dep_rcpt-like"/>
</dbReference>
<dbReference type="GeneID" id="78463432"/>
<proteinExistence type="inferred from homology"/>
<dbReference type="Proteomes" id="UP000308196">
    <property type="component" value="Chromosome"/>
</dbReference>
<dbReference type="InterPro" id="IPR023996">
    <property type="entry name" value="TonB-dep_OMP_SusC/RagA"/>
</dbReference>
<name>A0A4U9VC65_9SPHI</name>
<dbReference type="InterPro" id="IPR036942">
    <property type="entry name" value="Beta-barrel_TonB_sf"/>
</dbReference>
<keyword evidence="3 7" id="KW-1134">Transmembrane beta strand</keyword>
<dbReference type="InterPro" id="IPR037066">
    <property type="entry name" value="Plug_dom_sf"/>
</dbReference>
<evidence type="ECO:0000313" key="11">
    <source>
        <dbReference type="Proteomes" id="UP000308196"/>
    </source>
</evidence>
<evidence type="ECO:0000256" key="6">
    <source>
        <dbReference type="ARBA" id="ARBA00023237"/>
    </source>
</evidence>